<evidence type="ECO:0000256" key="1">
    <source>
        <dbReference type="ARBA" id="ARBA00009353"/>
    </source>
</evidence>
<name>A0ABN2LKB9_9MICO</name>
<dbReference type="RefSeq" id="WP_344083239.1">
    <property type="nucleotide sequence ID" value="NZ_BAAAPO010000025.1"/>
</dbReference>
<dbReference type="SUPFAM" id="SSF51735">
    <property type="entry name" value="NAD(P)-binding Rossmann-fold domains"/>
    <property type="match status" value="1"/>
</dbReference>
<comment type="similarity">
    <text evidence="1">Belongs to the NAD(P)-dependent epimerase/dehydratase family. SDR39U1 subfamily.</text>
</comment>
<dbReference type="InterPro" id="IPR010099">
    <property type="entry name" value="SDR39U1"/>
</dbReference>
<feature type="domain" description="NAD-dependent epimerase/dehydratase" evidence="2">
    <location>
        <begin position="4"/>
        <end position="206"/>
    </location>
</feature>
<dbReference type="InterPro" id="IPR013549">
    <property type="entry name" value="DUF1731"/>
</dbReference>
<proteinExistence type="inferred from homology"/>
<dbReference type="EMBL" id="BAAAPO010000025">
    <property type="protein sequence ID" value="GAA1791733.1"/>
    <property type="molecule type" value="Genomic_DNA"/>
</dbReference>
<reference evidence="4 5" key="1">
    <citation type="journal article" date="2019" name="Int. J. Syst. Evol. Microbiol.">
        <title>The Global Catalogue of Microorganisms (GCM) 10K type strain sequencing project: providing services to taxonomists for standard genome sequencing and annotation.</title>
        <authorList>
            <consortium name="The Broad Institute Genomics Platform"/>
            <consortium name="The Broad Institute Genome Sequencing Center for Infectious Disease"/>
            <person name="Wu L."/>
            <person name="Ma J."/>
        </authorList>
    </citation>
    <scope>NUCLEOTIDE SEQUENCE [LARGE SCALE GENOMIC DNA]</scope>
    <source>
        <strain evidence="4 5">JCM 15592</strain>
    </source>
</reference>
<organism evidence="4 5">
    <name type="scientific">Nostocoides veronense</name>
    <dbReference type="NCBI Taxonomy" id="330836"/>
    <lineage>
        <taxon>Bacteria</taxon>
        <taxon>Bacillati</taxon>
        <taxon>Actinomycetota</taxon>
        <taxon>Actinomycetes</taxon>
        <taxon>Micrococcales</taxon>
        <taxon>Intrasporangiaceae</taxon>
        <taxon>Nostocoides</taxon>
    </lineage>
</organism>
<dbReference type="InterPro" id="IPR036291">
    <property type="entry name" value="NAD(P)-bd_dom_sf"/>
</dbReference>
<evidence type="ECO:0000313" key="5">
    <source>
        <dbReference type="Proteomes" id="UP001499938"/>
    </source>
</evidence>
<accession>A0ABN2LKB9</accession>
<protein>
    <submittedName>
        <fullName evidence="4">TIGR01777 family oxidoreductase</fullName>
    </submittedName>
</protein>
<comment type="caution">
    <text evidence="4">The sequence shown here is derived from an EMBL/GenBank/DDBJ whole genome shotgun (WGS) entry which is preliminary data.</text>
</comment>
<evidence type="ECO:0000259" key="3">
    <source>
        <dbReference type="Pfam" id="PF08338"/>
    </source>
</evidence>
<evidence type="ECO:0000313" key="4">
    <source>
        <dbReference type="EMBL" id="GAA1791733.1"/>
    </source>
</evidence>
<dbReference type="PANTHER" id="PTHR11092">
    <property type="entry name" value="SUGAR NUCLEOTIDE EPIMERASE RELATED"/>
    <property type="match status" value="1"/>
</dbReference>
<dbReference type="Gene3D" id="3.40.50.720">
    <property type="entry name" value="NAD(P)-binding Rossmann-like Domain"/>
    <property type="match status" value="1"/>
</dbReference>
<dbReference type="Pfam" id="PF08338">
    <property type="entry name" value="DUF1731"/>
    <property type="match status" value="1"/>
</dbReference>
<dbReference type="PANTHER" id="PTHR11092:SF0">
    <property type="entry name" value="EPIMERASE FAMILY PROTEIN SDR39U1"/>
    <property type="match status" value="1"/>
</dbReference>
<feature type="domain" description="DUF1731" evidence="3">
    <location>
        <begin position="266"/>
        <end position="299"/>
    </location>
</feature>
<dbReference type="Pfam" id="PF01370">
    <property type="entry name" value="Epimerase"/>
    <property type="match status" value="1"/>
</dbReference>
<dbReference type="Proteomes" id="UP001499938">
    <property type="component" value="Unassembled WGS sequence"/>
</dbReference>
<sequence>MSSIVIAGAGGFIGRHLVRAFEADGFTVRTIGRGRDADARWGSDLTSVLEGSEALINLAGRSVSCRYTKRTADEILRSRTETTKDLGASLAKCSNPPAVWLNSSTGTIYRDARDRPQDEVEGELGSGFSVAVARAWEQELYAAPTPIRKVALRTAITLGTGGGALSPLINLARIGFGGTQGDGDQIVSWIHIDDIYGAIRHLIDHDIAGPVNLASPHAVPNRELMAAVRTHFGSPLGLGDSARPRLGIPLGARMLGFGGRVIRTEPELVLKSRWVDPGVLRGTGYAFRFPDLDAALADIAAHTPRGLLPVQLG</sequence>
<dbReference type="NCBIfam" id="TIGR01777">
    <property type="entry name" value="yfcH"/>
    <property type="match status" value="1"/>
</dbReference>
<evidence type="ECO:0000259" key="2">
    <source>
        <dbReference type="Pfam" id="PF01370"/>
    </source>
</evidence>
<dbReference type="InterPro" id="IPR001509">
    <property type="entry name" value="Epimerase_deHydtase"/>
</dbReference>
<keyword evidence="5" id="KW-1185">Reference proteome</keyword>
<gene>
    <name evidence="4" type="ORF">GCM10009811_15630</name>
</gene>